<dbReference type="GO" id="GO:0006310">
    <property type="term" value="P:DNA recombination"/>
    <property type="evidence" value="ECO:0007669"/>
    <property type="project" value="InterPro"/>
</dbReference>
<evidence type="ECO:0000313" key="15">
    <source>
        <dbReference type="EMBL" id="QEG20552.1"/>
    </source>
</evidence>
<evidence type="ECO:0000256" key="2">
    <source>
        <dbReference type="ARBA" id="ARBA00022705"/>
    </source>
</evidence>
<dbReference type="PANTHER" id="PTHR30580">
    <property type="entry name" value="PRIMOSOMAL PROTEIN N"/>
    <property type="match status" value="1"/>
</dbReference>
<comment type="function">
    <text evidence="12">Initiates the restart of stalled replication forks, which reloads the replicative helicase on sites other than the origin of replication. Recognizes and binds to abandoned replication forks and remodels them to uncover a helicase loading site. Promotes assembly of the primosome at these replication forks.</text>
</comment>
<dbReference type="GO" id="GO:0006269">
    <property type="term" value="P:DNA replication, synthesis of primer"/>
    <property type="evidence" value="ECO:0007669"/>
    <property type="project" value="UniProtKB-KW"/>
</dbReference>
<dbReference type="OrthoDB" id="9759544at2"/>
<feature type="binding site" evidence="12">
    <location>
        <position position="474"/>
    </location>
    <ligand>
        <name>Zn(2+)</name>
        <dbReference type="ChEBI" id="CHEBI:29105"/>
        <label>1</label>
    </ligand>
</feature>
<dbReference type="EC" id="5.6.2.4" evidence="12"/>
<feature type="binding site" evidence="12">
    <location>
        <position position="501"/>
    </location>
    <ligand>
        <name>Zn(2+)</name>
        <dbReference type="ChEBI" id="CHEBI:29105"/>
        <label>2</label>
    </ligand>
</feature>
<dbReference type="InterPro" id="IPR011545">
    <property type="entry name" value="DEAD/DEAH_box_helicase_dom"/>
</dbReference>
<protein>
    <recommendedName>
        <fullName evidence="12">Replication restart protein PriA</fullName>
    </recommendedName>
    <alternativeName>
        <fullName evidence="12">ATP-dependent DNA helicase PriA</fullName>
        <ecNumber evidence="12">5.6.2.4</ecNumber>
    </alternativeName>
    <alternativeName>
        <fullName evidence="12">DNA 3'-5' helicase PriA</fullName>
    </alternativeName>
</protein>
<evidence type="ECO:0000256" key="10">
    <source>
        <dbReference type="ARBA" id="ARBA00023235"/>
    </source>
</evidence>
<dbReference type="PROSITE" id="PS51194">
    <property type="entry name" value="HELICASE_CTER"/>
    <property type="match status" value="1"/>
</dbReference>
<dbReference type="Pfam" id="PF18074">
    <property type="entry name" value="PriA_C"/>
    <property type="match status" value="1"/>
</dbReference>
<keyword evidence="4 12" id="KW-0547">Nucleotide-binding</keyword>
<dbReference type="GO" id="GO:0043138">
    <property type="term" value="F:3'-5' DNA helicase activity"/>
    <property type="evidence" value="ECO:0007669"/>
    <property type="project" value="UniProtKB-EC"/>
</dbReference>
<dbReference type="NCBIfam" id="TIGR00595">
    <property type="entry name" value="priA"/>
    <property type="match status" value="1"/>
</dbReference>
<keyword evidence="3 12" id="KW-0479">Metal-binding</keyword>
<comment type="cofactor">
    <cofactor evidence="12">
        <name>Zn(2+)</name>
        <dbReference type="ChEBI" id="CHEBI:29105"/>
    </cofactor>
    <text evidence="12">Binds 2 zinc ions per subunit.</text>
</comment>
<organism evidence="15 16">
    <name type="scientific">Mariniblastus fucicola</name>
    <dbReference type="NCBI Taxonomy" id="980251"/>
    <lineage>
        <taxon>Bacteria</taxon>
        <taxon>Pseudomonadati</taxon>
        <taxon>Planctomycetota</taxon>
        <taxon>Planctomycetia</taxon>
        <taxon>Pirellulales</taxon>
        <taxon>Pirellulaceae</taxon>
        <taxon>Mariniblastus</taxon>
    </lineage>
</organism>
<comment type="catalytic activity">
    <reaction evidence="11 12">
        <text>ATP + H2O = ADP + phosphate + H(+)</text>
        <dbReference type="Rhea" id="RHEA:13065"/>
        <dbReference type="ChEBI" id="CHEBI:15377"/>
        <dbReference type="ChEBI" id="CHEBI:15378"/>
        <dbReference type="ChEBI" id="CHEBI:30616"/>
        <dbReference type="ChEBI" id="CHEBI:43474"/>
        <dbReference type="ChEBI" id="CHEBI:456216"/>
        <dbReference type="EC" id="5.6.2.4"/>
    </reaction>
</comment>
<evidence type="ECO:0000256" key="9">
    <source>
        <dbReference type="ARBA" id="ARBA00023125"/>
    </source>
</evidence>
<dbReference type="GO" id="GO:0005524">
    <property type="term" value="F:ATP binding"/>
    <property type="evidence" value="ECO:0007669"/>
    <property type="project" value="UniProtKB-UniRule"/>
</dbReference>
<evidence type="ECO:0000259" key="13">
    <source>
        <dbReference type="PROSITE" id="PS51192"/>
    </source>
</evidence>
<dbReference type="Pfam" id="PF00270">
    <property type="entry name" value="DEAD"/>
    <property type="match status" value="1"/>
</dbReference>
<dbReference type="Pfam" id="PF17764">
    <property type="entry name" value="PriA_3primeBD"/>
    <property type="match status" value="1"/>
</dbReference>
<evidence type="ECO:0000256" key="1">
    <source>
        <dbReference type="ARBA" id="ARBA00022515"/>
    </source>
</evidence>
<dbReference type="STRING" id="980251.GCA_001642875_02415"/>
<accession>A0A5B9P6C8</accession>
<dbReference type="Gene3D" id="3.40.50.300">
    <property type="entry name" value="P-loop containing nucleotide triphosphate hydrolases"/>
    <property type="match status" value="2"/>
</dbReference>
<dbReference type="Pfam" id="PF18319">
    <property type="entry name" value="Zn_ribbon_PriA"/>
    <property type="match status" value="1"/>
</dbReference>
<feature type="binding site" evidence="12">
    <location>
        <position position="483"/>
    </location>
    <ligand>
        <name>Zn(2+)</name>
        <dbReference type="ChEBI" id="CHEBI:29105"/>
        <label>2</label>
    </ligand>
</feature>
<feature type="domain" description="Helicase ATP-binding" evidence="13">
    <location>
        <begin position="245"/>
        <end position="410"/>
    </location>
</feature>
<evidence type="ECO:0000256" key="5">
    <source>
        <dbReference type="ARBA" id="ARBA00022801"/>
    </source>
</evidence>
<feature type="binding site" evidence="12">
    <location>
        <position position="517"/>
    </location>
    <ligand>
        <name>Zn(2+)</name>
        <dbReference type="ChEBI" id="CHEBI:29105"/>
        <label>1</label>
    </ligand>
</feature>
<dbReference type="GO" id="GO:1990077">
    <property type="term" value="C:primosome complex"/>
    <property type="evidence" value="ECO:0007669"/>
    <property type="project" value="UniProtKB-UniRule"/>
</dbReference>
<evidence type="ECO:0000256" key="7">
    <source>
        <dbReference type="ARBA" id="ARBA00022833"/>
    </source>
</evidence>
<dbReference type="GO" id="GO:0003677">
    <property type="term" value="F:DNA binding"/>
    <property type="evidence" value="ECO:0007669"/>
    <property type="project" value="UniProtKB-UniRule"/>
</dbReference>
<evidence type="ECO:0000313" key="16">
    <source>
        <dbReference type="Proteomes" id="UP000322214"/>
    </source>
</evidence>
<dbReference type="InterPro" id="IPR040498">
    <property type="entry name" value="PriA_CRR"/>
</dbReference>
<dbReference type="GO" id="GO:0008270">
    <property type="term" value="F:zinc ion binding"/>
    <property type="evidence" value="ECO:0007669"/>
    <property type="project" value="UniProtKB-UniRule"/>
</dbReference>
<comment type="similarity">
    <text evidence="12">Belongs to the helicase family. PriA subfamily.</text>
</comment>
<dbReference type="InterPro" id="IPR041236">
    <property type="entry name" value="PriA_C"/>
</dbReference>
<dbReference type="GO" id="GO:0006302">
    <property type="term" value="P:double-strand break repair"/>
    <property type="evidence" value="ECO:0007669"/>
    <property type="project" value="InterPro"/>
</dbReference>
<evidence type="ECO:0000256" key="3">
    <source>
        <dbReference type="ARBA" id="ARBA00022723"/>
    </source>
</evidence>
<name>A0A5B9P6C8_9BACT</name>
<keyword evidence="5 12" id="KW-0378">Hydrolase</keyword>
<dbReference type="SUPFAM" id="SSF52540">
    <property type="entry name" value="P-loop containing nucleoside triphosphate hydrolases"/>
    <property type="match status" value="2"/>
</dbReference>
<evidence type="ECO:0000256" key="12">
    <source>
        <dbReference type="HAMAP-Rule" id="MF_00983"/>
    </source>
</evidence>
<keyword evidence="7 12" id="KW-0862">Zinc</keyword>
<comment type="catalytic activity">
    <reaction evidence="12">
        <text>Couples ATP hydrolysis with the unwinding of duplex DNA by translocating in the 3'-5' direction.</text>
        <dbReference type="EC" id="5.6.2.4"/>
    </reaction>
</comment>
<feature type="binding site" evidence="12">
    <location>
        <position position="486"/>
    </location>
    <ligand>
        <name>Zn(2+)</name>
        <dbReference type="ChEBI" id="CHEBI:29105"/>
        <label>2</label>
    </ligand>
</feature>
<evidence type="ECO:0000259" key="14">
    <source>
        <dbReference type="PROSITE" id="PS51194"/>
    </source>
</evidence>
<sequence>MPDPKQSSLFETQPDPWQLDDQDDWLAARIVFAAPPFGPYDYSIPAELESSVKKGVRVIVPLGRGNRTMTGYCIDIMTPSHPDAATVKPNRLKPISRVVDAKPLIDEKLLKLSHQIAEYYISPLGTVIETVVPVGARENSGTREMLFLSVDPEVARDLDSVKLTPLQRNIIETMLGSNQDWTPGELAETVGCTQGPISTLRRKGHILSSTRRVQQKTHEIQPEARTENLVLNVEQQTALDAIAKSIDAEEYKTFLVHGITGSGKTEVYIRAIQQVVEYGRQAIVLVPEISLTPQTRRRFRARFDRVAVLHSHLTSVQRAWHWRQIAEGNVQVIIGARSAVFAPTPRLGLIVLDEEHDASFKQDNTPRYHARDVAQWRAESENVPLLLGSATPSLESWHKAQTGQFKTLSLKNRVLDLPLPDVATIDLRTDVAGMRKRFSPIHQKLRQEMAMALSEGGQVILLLNRRGFSTRIQCPSCGKVEYCPDCSIPLTHHVEGKKAVCHYCDHTIPEPRRCSDCGNDAIRFSGLGTQRLEAEVAKLFPDVEIARMDTDTMRKRGSHEKALSKFRDGETKILLGTQMIAKGLDFPNVTLVGVVNADTSLHLPDFRAAERTFGLVTQVAGRTGRGERGGRVLVQTFSPENPAIVCATRHDYVNFASGELPVREEFNYPPYGKLARIVVRGEVMAKAEQMAEHIAECINESADELELQLCVIGPSAAPLEKLRGLYRFHMLISTIETNTIQRVVTRAQTKIREMDDIQWIVDVDPYNMV</sequence>
<feature type="binding site" evidence="12">
    <location>
        <position position="504"/>
    </location>
    <ligand>
        <name>Zn(2+)</name>
        <dbReference type="ChEBI" id="CHEBI:29105"/>
        <label>2</label>
    </ligand>
</feature>
<dbReference type="Proteomes" id="UP000322214">
    <property type="component" value="Chromosome"/>
</dbReference>
<dbReference type="InterPro" id="IPR042115">
    <property type="entry name" value="PriA_3primeBD_sf"/>
</dbReference>
<dbReference type="GO" id="GO:0016887">
    <property type="term" value="F:ATP hydrolysis activity"/>
    <property type="evidence" value="ECO:0007669"/>
    <property type="project" value="RHEA"/>
</dbReference>
<keyword evidence="8 12" id="KW-0067">ATP-binding</keyword>
<feature type="binding site" evidence="12">
    <location>
        <position position="514"/>
    </location>
    <ligand>
        <name>Zn(2+)</name>
        <dbReference type="ChEBI" id="CHEBI:29105"/>
        <label>1</label>
    </ligand>
</feature>
<dbReference type="InterPro" id="IPR027417">
    <property type="entry name" value="P-loop_NTPase"/>
</dbReference>
<feature type="binding site" evidence="12">
    <location>
        <position position="477"/>
    </location>
    <ligand>
        <name>Zn(2+)</name>
        <dbReference type="ChEBI" id="CHEBI:29105"/>
        <label>1</label>
    </ligand>
</feature>
<dbReference type="Gene3D" id="3.40.1440.60">
    <property type="entry name" value="PriA, 3(prime) DNA-binding domain"/>
    <property type="match status" value="1"/>
</dbReference>
<gene>
    <name evidence="12 15" type="primary">priA</name>
    <name evidence="15" type="ORF">MFFC18_04010</name>
</gene>
<dbReference type="InterPro" id="IPR014001">
    <property type="entry name" value="Helicase_ATP-bd"/>
</dbReference>
<reference evidence="15 16" key="1">
    <citation type="submission" date="2019-08" db="EMBL/GenBank/DDBJ databases">
        <title>Deep-cultivation of Planctomycetes and their phenomic and genomic characterization uncovers novel biology.</title>
        <authorList>
            <person name="Wiegand S."/>
            <person name="Jogler M."/>
            <person name="Boedeker C."/>
            <person name="Pinto D."/>
            <person name="Vollmers J."/>
            <person name="Rivas-Marin E."/>
            <person name="Kohn T."/>
            <person name="Peeters S.H."/>
            <person name="Heuer A."/>
            <person name="Rast P."/>
            <person name="Oberbeckmann S."/>
            <person name="Bunk B."/>
            <person name="Jeske O."/>
            <person name="Meyerdierks A."/>
            <person name="Storesund J.E."/>
            <person name="Kallscheuer N."/>
            <person name="Luecker S."/>
            <person name="Lage O.M."/>
            <person name="Pohl T."/>
            <person name="Merkel B.J."/>
            <person name="Hornburger P."/>
            <person name="Mueller R.-W."/>
            <person name="Bruemmer F."/>
            <person name="Labrenz M."/>
            <person name="Spormann A.M."/>
            <person name="Op den Camp H."/>
            <person name="Overmann J."/>
            <person name="Amann R."/>
            <person name="Jetten M.S.M."/>
            <person name="Mascher T."/>
            <person name="Medema M.H."/>
            <person name="Devos D.P."/>
            <person name="Kaster A.-K."/>
            <person name="Ovreas L."/>
            <person name="Rohde M."/>
            <person name="Galperin M.Y."/>
            <person name="Jogler C."/>
        </authorList>
    </citation>
    <scope>NUCLEOTIDE SEQUENCE [LARGE SCALE GENOMIC DNA]</scope>
    <source>
        <strain evidence="15 16">FC18</strain>
    </source>
</reference>
<dbReference type="RefSeq" id="WP_075084835.1">
    <property type="nucleotide sequence ID" value="NZ_CP042912.1"/>
</dbReference>
<dbReference type="CDD" id="cd17929">
    <property type="entry name" value="DEXHc_priA"/>
    <property type="match status" value="1"/>
</dbReference>
<evidence type="ECO:0000256" key="11">
    <source>
        <dbReference type="ARBA" id="ARBA00048988"/>
    </source>
</evidence>
<dbReference type="InterPro" id="IPR001650">
    <property type="entry name" value="Helicase_C-like"/>
</dbReference>
<dbReference type="Pfam" id="PF00271">
    <property type="entry name" value="Helicase_C"/>
    <property type="match status" value="1"/>
</dbReference>
<keyword evidence="2 12" id="KW-0235">DNA replication</keyword>
<keyword evidence="6 12" id="KW-0347">Helicase</keyword>
<dbReference type="InterPro" id="IPR005259">
    <property type="entry name" value="PriA"/>
</dbReference>
<dbReference type="SMART" id="SM00490">
    <property type="entry name" value="HELICc"/>
    <property type="match status" value="1"/>
</dbReference>
<dbReference type="GO" id="GO:0006270">
    <property type="term" value="P:DNA replication initiation"/>
    <property type="evidence" value="ECO:0007669"/>
    <property type="project" value="TreeGrafter"/>
</dbReference>
<keyword evidence="1 12" id="KW-0639">Primosome</keyword>
<dbReference type="PROSITE" id="PS51192">
    <property type="entry name" value="HELICASE_ATP_BIND_1"/>
    <property type="match status" value="1"/>
</dbReference>
<dbReference type="HAMAP" id="MF_00983">
    <property type="entry name" value="PriA"/>
    <property type="match status" value="1"/>
</dbReference>
<dbReference type="InterPro" id="IPR041222">
    <property type="entry name" value="PriA_3primeBD"/>
</dbReference>
<dbReference type="PANTHER" id="PTHR30580:SF0">
    <property type="entry name" value="PRIMOSOMAL PROTEIN N"/>
    <property type="match status" value="1"/>
</dbReference>
<comment type="subunit">
    <text evidence="12">Component of the replication restart primosome.</text>
</comment>
<keyword evidence="10 12" id="KW-0413">Isomerase</keyword>
<keyword evidence="16" id="KW-1185">Reference proteome</keyword>
<evidence type="ECO:0000256" key="4">
    <source>
        <dbReference type="ARBA" id="ARBA00022741"/>
    </source>
</evidence>
<evidence type="ECO:0000256" key="8">
    <source>
        <dbReference type="ARBA" id="ARBA00022840"/>
    </source>
</evidence>
<dbReference type="EMBL" id="CP042912">
    <property type="protein sequence ID" value="QEG20552.1"/>
    <property type="molecule type" value="Genomic_DNA"/>
</dbReference>
<dbReference type="FunFam" id="3.40.50.300:FF:000489">
    <property type="entry name" value="Primosome assembly protein PriA"/>
    <property type="match status" value="1"/>
</dbReference>
<proteinExistence type="inferred from homology"/>
<feature type="domain" description="Helicase C-terminal" evidence="14">
    <location>
        <begin position="509"/>
        <end position="706"/>
    </location>
</feature>
<dbReference type="KEGG" id="mff:MFFC18_04010"/>
<dbReference type="SMART" id="SM00487">
    <property type="entry name" value="DEXDc"/>
    <property type="match status" value="1"/>
</dbReference>
<keyword evidence="9 12" id="KW-0238">DNA-binding</keyword>
<evidence type="ECO:0000256" key="6">
    <source>
        <dbReference type="ARBA" id="ARBA00022806"/>
    </source>
</evidence>
<dbReference type="AlphaFoldDB" id="A0A5B9P6C8"/>